<protein>
    <submittedName>
        <fullName evidence="4">Flagellar hook capping protein</fullName>
    </submittedName>
</protein>
<feature type="compositionally biased region" description="Polar residues" evidence="3">
    <location>
        <begin position="145"/>
        <end position="163"/>
    </location>
</feature>
<feature type="region of interest" description="Disordered" evidence="3">
    <location>
        <begin position="145"/>
        <end position="171"/>
    </location>
</feature>
<dbReference type="STRING" id="643648.Slip_0960"/>
<evidence type="ECO:0000256" key="1">
    <source>
        <dbReference type="ARBA" id="ARBA00010577"/>
    </source>
</evidence>
<dbReference type="InterPro" id="IPR005648">
    <property type="entry name" value="FlgD"/>
</dbReference>
<evidence type="ECO:0000256" key="3">
    <source>
        <dbReference type="SAM" id="MobiDB-lite"/>
    </source>
</evidence>
<name>D7CM04_SYNLT</name>
<dbReference type="RefSeq" id="WP_013175141.1">
    <property type="nucleotide sequence ID" value="NC_014220.1"/>
</dbReference>
<dbReference type="GO" id="GO:0044781">
    <property type="term" value="P:bacterial-type flagellum organization"/>
    <property type="evidence" value="ECO:0007669"/>
    <property type="project" value="UniProtKB-KW"/>
</dbReference>
<dbReference type="AlphaFoldDB" id="D7CM04"/>
<evidence type="ECO:0000256" key="2">
    <source>
        <dbReference type="ARBA" id="ARBA00022795"/>
    </source>
</evidence>
<reference evidence="5" key="1">
    <citation type="journal article" date="2010" name="Stand. Genomic Sci.">
        <title>Complete genome sequence of Syntrophothermus lipocalidus type strain (TGB-C1T).</title>
        <authorList>
            <consortium name="US DOE Joint Genome Institute (JGI-PGF)"/>
            <person name="Djao O."/>
            <person name="Zhang X."/>
            <person name="Lucas S."/>
            <person name="Lapidus A."/>
            <person name="Glavina Del Rio T."/>
            <person name="Nolan M."/>
            <person name="Tice H."/>
            <person name="Cheng J."/>
            <person name="Han C."/>
            <person name="Tapia R."/>
            <person name="Goodwin L."/>
            <person name="Pitluck S."/>
            <person name="Liolios K."/>
            <person name="Ivanova N."/>
            <person name="Mavromatis K."/>
            <person name="Mikhailova N."/>
            <person name="Ovchinnikova G."/>
            <person name="Pati A."/>
            <person name="Brambilla E."/>
            <person name="Chen A."/>
            <person name="Palaniappan K."/>
            <person name="Land M."/>
            <person name="Hauser L."/>
            <person name="Chang Y."/>
            <person name="Jeffries C."/>
            <person name="Rohde M."/>
            <person name="Sikorski J."/>
            <person name="Spring S."/>
            <person name="Goker M."/>
            <person name="Detter J."/>
            <person name="Woyke T."/>
            <person name="Bristow J."/>
            <person name="Eisen J."/>
            <person name="Markowitz V."/>
            <person name="Hugenholtz P."/>
            <person name="Kyrpides N."/>
            <person name="Klenk H."/>
        </authorList>
    </citation>
    <scope>NUCLEOTIDE SEQUENCE [LARGE SCALE GENOMIC DNA]</scope>
    <source>
        <strain evidence="5">DSM 12680 / TGB-C1</strain>
    </source>
</reference>
<evidence type="ECO:0000313" key="5">
    <source>
        <dbReference type="Proteomes" id="UP000000378"/>
    </source>
</evidence>
<dbReference type="OrthoDB" id="280334at2"/>
<accession>D7CM04</accession>
<dbReference type="eggNOG" id="COG1843">
    <property type="taxonomic scope" value="Bacteria"/>
</dbReference>
<dbReference type="Pfam" id="PF03963">
    <property type="entry name" value="FlgD"/>
    <property type="match status" value="1"/>
</dbReference>
<keyword evidence="2" id="KW-1005">Bacterial flagellum biogenesis</keyword>
<dbReference type="HOGENOM" id="CLU_047535_1_0_9"/>
<proteinExistence type="inferred from homology"/>
<evidence type="ECO:0000313" key="4">
    <source>
        <dbReference type="EMBL" id="ADI01739.1"/>
    </source>
</evidence>
<comment type="similarity">
    <text evidence="1">Belongs to the FlgD family.</text>
</comment>
<keyword evidence="4" id="KW-0282">Flagellum</keyword>
<reference evidence="4 5" key="2">
    <citation type="journal article" date="2010" name="Stand. Genomic Sci.">
        <title>Complete genome sequence of Syntrophothermus lipocalidus type strain (TGB-C1).</title>
        <authorList>
            <person name="Djao O.D."/>
            <person name="Zhang X."/>
            <person name="Lucas S."/>
            <person name="Lapidus A."/>
            <person name="Del Rio T.G."/>
            <person name="Nolan M."/>
            <person name="Tice H."/>
            <person name="Cheng J.F."/>
            <person name="Han C."/>
            <person name="Tapia R."/>
            <person name="Goodwin L."/>
            <person name="Pitluck S."/>
            <person name="Liolios K."/>
            <person name="Ivanova N."/>
            <person name="Mavromatis K."/>
            <person name="Mikhailova N."/>
            <person name="Ovchinnikova G."/>
            <person name="Pati A."/>
            <person name="Brambilla E."/>
            <person name="Chen A."/>
            <person name="Palaniappan K."/>
            <person name="Land M."/>
            <person name="Hauser L."/>
            <person name="Chang Y.J."/>
            <person name="Jeffries C.D."/>
            <person name="Rohde M."/>
            <person name="Sikorski J."/>
            <person name="Spring S."/>
            <person name="Goker M."/>
            <person name="Detter J.C."/>
            <person name="Woyke T."/>
            <person name="Bristow J."/>
            <person name="Eisen J.A."/>
            <person name="Markowitz V."/>
            <person name="Hugenholtz P."/>
            <person name="Kyrpides N.C."/>
            <person name="Klenk H.P."/>
        </authorList>
    </citation>
    <scope>NUCLEOTIDE SEQUENCE [LARGE SCALE GENOMIC DNA]</scope>
    <source>
        <strain evidence="5">DSM 12680 / TGB-C1</strain>
    </source>
</reference>
<dbReference type="KEGG" id="slp:Slip_0960"/>
<dbReference type="Proteomes" id="UP000000378">
    <property type="component" value="Chromosome"/>
</dbReference>
<gene>
    <name evidence="4" type="ordered locus">Slip_0960</name>
</gene>
<organism evidence="4 5">
    <name type="scientific">Syntrophothermus lipocalidus (strain DSM 12680 / TGB-C1)</name>
    <dbReference type="NCBI Taxonomy" id="643648"/>
    <lineage>
        <taxon>Bacteria</taxon>
        <taxon>Bacillati</taxon>
        <taxon>Bacillota</taxon>
        <taxon>Clostridia</taxon>
        <taxon>Eubacteriales</taxon>
        <taxon>Syntrophomonadaceae</taxon>
        <taxon>Syntrophothermus</taxon>
    </lineage>
</organism>
<dbReference type="EMBL" id="CP002048">
    <property type="protein sequence ID" value="ADI01739.1"/>
    <property type="molecule type" value="Genomic_DNA"/>
</dbReference>
<keyword evidence="4" id="KW-0966">Cell projection</keyword>
<sequence length="171" mass="18333">MPVSGVTSSESSTAITSAAKSQILGKDDFFKLLITELKYQDPLEPMKDREFIAQMASFSSLEQMYNMNTNLQSLSTALNSYVSTLSSNLSWQEALALLGQEIEFETAAGTACGRVESIVLKDGVPYLTVNGEQVSLAQVTSVHWSSNSDEATTAPASTGSSQDGTEEDEAQ</sequence>
<keyword evidence="4" id="KW-0969">Cilium</keyword>
<keyword evidence="5" id="KW-1185">Reference proteome</keyword>